<organism evidence="11 12">
    <name type="scientific">Caldimicrobium thiodismutans</name>
    <dbReference type="NCBI Taxonomy" id="1653476"/>
    <lineage>
        <taxon>Bacteria</taxon>
        <taxon>Pseudomonadati</taxon>
        <taxon>Thermodesulfobacteriota</taxon>
        <taxon>Thermodesulfobacteria</taxon>
        <taxon>Thermodesulfobacteriales</taxon>
        <taxon>Thermodesulfobacteriaceae</taxon>
        <taxon>Caldimicrobium</taxon>
    </lineage>
</organism>
<dbReference type="EMBL" id="PNIE01000066">
    <property type="protein sequence ID" value="PMP62329.1"/>
    <property type="molecule type" value="Genomic_DNA"/>
</dbReference>
<feature type="active site" description="Acyl-ester intermediate" evidence="7">
    <location>
        <position position="64"/>
    </location>
</feature>
<accession>A0A2N7PIU1</accession>
<keyword evidence="5" id="KW-0573">Peptidoglycan synthesis</keyword>
<dbReference type="GO" id="GO:0008360">
    <property type="term" value="P:regulation of cell shape"/>
    <property type="evidence" value="ECO:0007669"/>
    <property type="project" value="UniProtKB-KW"/>
</dbReference>
<comment type="similarity">
    <text evidence="1 9">Belongs to the peptidase S11 family.</text>
</comment>
<sequence>MKKIFLFLIFFLFLWFIWPLRAEINSEYLENIEALSAVALDGLTGQILFAKNPNVKIPPASTVKLLTAMVVLDRLPLTQEVRISKNAEDTPSTPPKLYEGEFYTVEDLLHLMLIKSSNQAAVALAEAVAGSEENFAKLMNMKARTLGLKDSHFVTASGLPAPNQYTTAYELALLLYEALKYPHIKEIISLPVKVITSKKGRTLVVKNTNKLLFEDDLKEEILGGKTGYTRLSKHCLVNVAKVNHRLVITSVLGAPYRDALWEDTKKLIKFSELVLKNQISPVVINTTVNLTVPANLSPKEYYKSKSSKKRVVKYYAKKSSEKVYVKKSTTKKFYAKKDSKKKIVKKGKKIYTASSSNKAKS</sequence>
<name>A0A2N7PIU1_9BACT</name>
<feature type="active site" description="Acyl-ester intermediate" evidence="7">
    <location>
        <position position="61"/>
    </location>
</feature>
<dbReference type="PRINTS" id="PR00725">
    <property type="entry name" value="DADACBPTASE1"/>
</dbReference>
<keyword evidence="2" id="KW-0732">Signal</keyword>
<evidence type="ECO:0000256" key="7">
    <source>
        <dbReference type="PIRSR" id="PIRSR618044-1"/>
    </source>
</evidence>
<dbReference type="GO" id="GO:0071555">
    <property type="term" value="P:cell wall organization"/>
    <property type="evidence" value="ECO:0007669"/>
    <property type="project" value="UniProtKB-KW"/>
</dbReference>
<dbReference type="InterPro" id="IPR012338">
    <property type="entry name" value="Beta-lactam/transpept-like"/>
</dbReference>
<dbReference type="GO" id="GO:0006508">
    <property type="term" value="P:proteolysis"/>
    <property type="evidence" value="ECO:0007669"/>
    <property type="project" value="InterPro"/>
</dbReference>
<feature type="domain" description="Peptidase S11 D-alanyl-D-alanine carboxypeptidase A N-terminal" evidence="10">
    <location>
        <begin position="30"/>
        <end position="255"/>
    </location>
</feature>
<dbReference type="GO" id="GO:0009252">
    <property type="term" value="P:peptidoglycan biosynthetic process"/>
    <property type="evidence" value="ECO:0007669"/>
    <property type="project" value="UniProtKB-KW"/>
</dbReference>
<evidence type="ECO:0000256" key="3">
    <source>
        <dbReference type="ARBA" id="ARBA00022801"/>
    </source>
</evidence>
<keyword evidence="4" id="KW-0133">Cell shape</keyword>
<evidence type="ECO:0000313" key="11">
    <source>
        <dbReference type="EMBL" id="PMP62329.1"/>
    </source>
</evidence>
<evidence type="ECO:0000256" key="2">
    <source>
        <dbReference type="ARBA" id="ARBA00022729"/>
    </source>
</evidence>
<evidence type="ECO:0000256" key="9">
    <source>
        <dbReference type="RuleBase" id="RU004016"/>
    </source>
</evidence>
<protein>
    <recommendedName>
        <fullName evidence="10">Peptidase S11 D-alanyl-D-alanine carboxypeptidase A N-terminal domain-containing protein</fullName>
    </recommendedName>
</protein>
<feature type="binding site" evidence="8">
    <location>
        <position position="225"/>
    </location>
    <ligand>
        <name>substrate</name>
    </ligand>
</feature>
<gene>
    <name evidence="11" type="ORF">C0197_04845</name>
</gene>
<dbReference type="Proteomes" id="UP000235731">
    <property type="component" value="Unassembled WGS sequence"/>
</dbReference>
<dbReference type="Gene3D" id="3.40.710.10">
    <property type="entry name" value="DD-peptidase/beta-lactamase superfamily"/>
    <property type="match status" value="1"/>
</dbReference>
<evidence type="ECO:0000256" key="5">
    <source>
        <dbReference type="ARBA" id="ARBA00022984"/>
    </source>
</evidence>
<evidence type="ECO:0000313" key="12">
    <source>
        <dbReference type="Proteomes" id="UP000235731"/>
    </source>
</evidence>
<evidence type="ECO:0000256" key="8">
    <source>
        <dbReference type="PIRSR" id="PIRSR618044-2"/>
    </source>
</evidence>
<dbReference type="GO" id="GO:0009002">
    <property type="term" value="F:serine-type D-Ala-D-Ala carboxypeptidase activity"/>
    <property type="evidence" value="ECO:0007669"/>
    <property type="project" value="InterPro"/>
</dbReference>
<dbReference type="SUPFAM" id="SSF56601">
    <property type="entry name" value="beta-lactamase/transpeptidase-like"/>
    <property type="match status" value="1"/>
</dbReference>
<dbReference type="Pfam" id="PF00768">
    <property type="entry name" value="Peptidase_S11"/>
    <property type="match status" value="1"/>
</dbReference>
<evidence type="ECO:0000256" key="4">
    <source>
        <dbReference type="ARBA" id="ARBA00022960"/>
    </source>
</evidence>
<dbReference type="InterPro" id="IPR001967">
    <property type="entry name" value="Peptidase_S11_N"/>
</dbReference>
<dbReference type="PANTHER" id="PTHR21581">
    <property type="entry name" value="D-ALANYL-D-ALANINE CARBOXYPEPTIDASE"/>
    <property type="match status" value="1"/>
</dbReference>
<dbReference type="InterPro" id="IPR018044">
    <property type="entry name" value="Peptidase_S11"/>
</dbReference>
<evidence type="ECO:0000256" key="6">
    <source>
        <dbReference type="ARBA" id="ARBA00023316"/>
    </source>
</evidence>
<proteinExistence type="inferred from homology"/>
<evidence type="ECO:0000256" key="1">
    <source>
        <dbReference type="ARBA" id="ARBA00007164"/>
    </source>
</evidence>
<keyword evidence="6" id="KW-0961">Cell wall biogenesis/degradation</keyword>
<keyword evidence="3" id="KW-0378">Hydrolase</keyword>
<evidence type="ECO:0000259" key="10">
    <source>
        <dbReference type="Pfam" id="PF00768"/>
    </source>
</evidence>
<dbReference type="PANTHER" id="PTHR21581:SF26">
    <property type="entry name" value="D-ALANYL-D-ALANINE ENDOPEPTIDASE"/>
    <property type="match status" value="1"/>
</dbReference>
<dbReference type="AlphaFoldDB" id="A0A2N7PIU1"/>
<feature type="active site" evidence="7">
    <location>
        <position position="116"/>
    </location>
</feature>
<comment type="caution">
    <text evidence="11">The sequence shown here is derived from an EMBL/GenBank/DDBJ whole genome shotgun (WGS) entry which is preliminary data.</text>
</comment>
<reference evidence="11 12" key="1">
    <citation type="submission" date="2018-01" db="EMBL/GenBank/DDBJ databases">
        <title>Metagenomic assembled genomes from two thermal pools in the Uzon Caldera, Kamchatka, Russia.</title>
        <authorList>
            <person name="Wilkins L."/>
            <person name="Ettinger C."/>
        </authorList>
    </citation>
    <scope>NUCLEOTIDE SEQUENCE [LARGE SCALE GENOMIC DNA]</scope>
    <source>
        <strain evidence="11">ZAV-15</strain>
    </source>
</reference>